<feature type="domain" description="tRNA(Ile)-lysidine synthase substrate-binding" evidence="9">
    <location>
        <begin position="260"/>
        <end position="322"/>
    </location>
</feature>
<evidence type="ECO:0000256" key="6">
    <source>
        <dbReference type="ARBA" id="ARBA00048539"/>
    </source>
</evidence>
<comment type="caution">
    <text evidence="7">Lacks conserved residue(s) required for the propagation of feature annotation.</text>
</comment>
<keyword evidence="4" id="KW-0547">Nucleotide-binding</keyword>
<dbReference type="PANTHER" id="PTHR43033:SF1">
    <property type="entry name" value="TRNA(ILE)-LYSIDINE SYNTHASE-RELATED"/>
    <property type="match status" value="1"/>
</dbReference>
<accession>A0A432Y1G8</accession>
<dbReference type="InterPro" id="IPR014729">
    <property type="entry name" value="Rossmann-like_a/b/a_fold"/>
</dbReference>
<dbReference type="Proteomes" id="UP000287198">
    <property type="component" value="Unassembled WGS sequence"/>
</dbReference>
<evidence type="ECO:0000256" key="2">
    <source>
        <dbReference type="ARBA" id="ARBA00022598"/>
    </source>
</evidence>
<dbReference type="Gene3D" id="3.40.50.620">
    <property type="entry name" value="HUPs"/>
    <property type="match status" value="1"/>
</dbReference>
<dbReference type="GO" id="GO:0006400">
    <property type="term" value="P:tRNA modification"/>
    <property type="evidence" value="ECO:0007669"/>
    <property type="project" value="UniProtKB-UniRule"/>
</dbReference>
<keyword evidence="3 7" id="KW-0819">tRNA processing</keyword>
<dbReference type="EC" id="6.3.4.19" evidence="7"/>
<reference evidence="11" key="1">
    <citation type="journal article" date="2018" name="Front. Microbiol.">
        <title>Genome-Based Analysis Reveals the Taxonomy and Diversity of the Family Idiomarinaceae.</title>
        <authorList>
            <person name="Liu Y."/>
            <person name="Lai Q."/>
            <person name="Shao Z."/>
        </authorList>
    </citation>
    <scope>NUCLEOTIDE SEQUENCE [LARGE SCALE GENOMIC DNA]</scope>
    <source>
        <strain evidence="11">BH195</strain>
    </source>
</reference>
<evidence type="ECO:0000256" key="4">
    <source>
        <dbReference type="ARBA" id="ARBA00022741"/>
    </source>
</evidence>
<comment type="catalytic activity">
    <reaction evidence="6 7">
        <text>cytidine(34) in tRNA(Ile2) + L-lysine + ATP = lysidine(34) in tRNA(Ile2) + AMP + diphosphate + H(+)</text>
        <dbReference type="Rhea" id="RHEA:43744"/>
        <dbReference type="Rhea" id="RHEA-COMP:10625"/>
        <dbReference type="Rhea" id="RHEA-COMP:10670"/>
        <dbReference type="ChEBI" id="CHEBI:15378"/>
        <dbReference type="ChEBI" id="CHEBI:30616"/>
        <dbReference type="ChEBI" id="CHEBI:32551"/>
        <dbReference type="ChEBI" id="CHEBI:33019"/>
        <dbReference type="ChEBI" id="CHEBI:82748"/>
        <dbReference type="ChEBI" id="CHEBI:83665"/>
        <dbReference type="ChEBI" id="CHEBI:456215"/>
        <dbReference type="EC" id="6.3.4.19"/>
    </reaction>
</comment>
<evidence type="ECO:0000259" key="9">
    <source>
        <dbReference type="Pfam" id="PF09179"/>
    </source>
</evidence>
<organism evidence="10 11">
    <name type="scientific">Pseudidiomarina halophila</name>
    <dbReference type="NCBI Taxonomy" id="1449799"/>
    <lineage>
        <taxon>Bacteria</taxon>
        <taxon>Pseudomonadati</taxon>
        <taxon>Pseudomonadota</taxon>
        <taxon>Gammaproteobacteria</taxon>
        <taxon>Alteromonadales</taxon>
        <taxon>Idiomarinaceae</taxon>
        <taxon>Pseudidiomarina</taxon>
    </lineage>
</organism>
<evidence type="ECO:0000256" key="7">
    <source>
        <dbReference type="HAMAP-Rule" id="MF_01161"/>
    </source>
</evidence>
<evidence type="ECO:0000256" key="3">
    <source>
        <dbReference type="ARBA" id="ARBA00022694"/>
    </source>
</evidence>
<dbReference type="AlphaFoldDB" id="A0A432Y1G8"/>
<sequence length="335" mass="38080">MTADYRDLYSDFCAALQQAELRPQQQLVACLGGGADSQTVLDLLDRWRSENPQFNYLAIHLDHQFHPNSGLWAESLVADCERRGFPLHMEVLTVGQGARISKEAAGRDARYQRLSEIAEEDAVFLLGQHRNDQIETFLLQLKRGAGPKGLAAMAEHSAMQRANEATRQVWLRPLLGVSKAAIYAYAEQRQLHWIEDDTNYDTAIDRNYLRHEVVPKLEQRWPHFGDAVLRSARLCAEQQQVLDELLGQQIASLLNANGELAVDGLKPHSAASQRALLRGWLQQQDAGMPSYAQLEQIRLQMIHTQNDRQPVVAWGTYQVTRTPDRYLVLHRRLTN</sequence>
<evidence type="ECO:0000256" key="5">
    <source>
        <dbReference type="ARBA" id="ARBA00022840"/>
    </source>
</evidence>
<dbReference type="InterPro" id="IPR012795">
    <property type="entry name" value="tRNA_Ile_lys_synt_N"/>
</dbReference>
<evidence type="ECO:0000313" key="10">
    <source>
        <dbReference type="EMBL" id="RUO54800.1"/>
    </source>
</evidence>
<name>A0A432Y1G8_9GAMM</name>
<dbReference type="HAMAP" id="MF_01161">
    <property type="entry name" value="tRNA_Ile_lys_synt"/>
    <property type="match status" value="1"/>
</dbReference>
<evidence type="ECO:0000259" key="8">
    <source>
        <dbReference type="Pfam" id="PF01171"/>
    </source>
</evidence>
<dbReference type="EMBL" id="PIPW01000001">
    <property type="protein sequence ID" value="RUO54800.1"/>
    <property type="molecule type" value="Genomic_DNA"/>
</dbReference>
<dbReference type="InterPro" id="IPR012094">
    <property type="entry name" value="tRNA_Ile_lys_synt"/>
</dbReference>
<dbReference type="CDD" id="cd01992">
    <property type="entry name" value="TilS_N"/>
    <property type="match status" value="1"/>
</dbReference>
<dbReference type="RefSeq" id="WP_126762507.1">
    <property type="nucleotide sequence ID" value="NZ_JBHLTZ010000004.1"/>
</dbReference>
<dbReference type="InterPro" id="IPR015262">
    <property type="entry name" value="tRNA_Ile_lys_synt_subst-bd"/>
</dbReference>
<gene>
    <name evidence="7 10" type="primary">tilS</name>
    <name evidence="10" type="ORF">CWI69_05195</name>
</gene>
<dbReference type="SUPFAM" id="SSF52402">
    <property type="entry name" value="Adenine nucleotide alpha hydrolases-like"/>
    <property type="match status" value="1"/>
</dbReference>
<keyword evidence="2 7" id="KW-0436">Ligase</keyword>
<dbReference type="OrthoDB" id="9807403at2"/>
<dbReference type="GO" id="GO:0032267">
    <property type="term" value="F:tRNA(Ile)-lysidine synthase activity"/>
    <property type="evidence" value="ECO:0007669"/>
    <property type="project" value="UniProtKB-EC"/>
</dbReference>
<comment type="subcellular location">
    <subcellularLocation>
        <location evidence="7">Cytoplasm</location>
    </subcellularLocation>
</comment>
<dbReference type="Gene3D" id="1.20.59.20">
    <property type="match status" value="1"/>
</dbReference>
<comment type="function">
    <text evidence="7">Ligates lysine onto the cytidine present at position 34 of the AUA codon-specific tRNA(Ile) that contains the anticodon CAU, in an ATP-dependent manner. Cytidine is converted to lysidine, thus changing the amino acid specificity of the tRNA from methionine to isoleucine.</text>
</comment>
<dbReference type="InterPro" id="IPR011063">
    <property type="entry name" value="TilS/TtcA_N"/>
</dbReference>
<proteinExistence type="inferred from homology"/>
<dbReference type="GO" id="GO:0005524">
    <property type="term" value="F:ATP binding"/>
    <property type="evidence" value="ECO:0007669"/>
    <property type="project" value="UniProtKB-KW"/>
</dbReference>
<dbReference type="SUPFAM" id="SSF82829">
    <property type="entry name" value="MesJ substrate recognition domain-like"/>
    <property type="match status" value="1"/>
</dbReference>
<comment type="similarity">
    <text evidence="7">Belongs to the tRNA(Ile)-lysidine synthase family.</text>
</comment>
<keyword evidence="11" id="KW-1185">Reference proteome</keyword>
<dbReference type="NCBIfam" id="TIGR02432">
    <property type="entry name" value="lysidine_TilS_N"/>
    <property type="match status" value="1"/>
</dbReference>
<comment type="caution">
    <text evidence="10">The sequence shown here is derived from an EMBL/GenBank/DDBJ whole genome shotgun (WGS) entry which is preliminary data.</text>
</comment>
<evidence type="ECO:0000313" key="11">
    <source>
        <dbReference type="Proteomes" id="UP000287198"/>
    </source>
</evidence>
<dbReference type="GO" id="GO:0005737">
    <property type="term" value="C:cytoplasm"/>
    <property type="evidence" value="ECO:0007669"/>
    <property type="project" value="UniProtKB-SubCell"/>
</dbReference>
<dbReference type="PANTHER" id="PTHR43033">
    <property type="entry name" value="TRNA(ILE)-LYSIDINE SYNTHASE-RELATED"/>
    <property type="match status" value="1"/>
</dbReference>
<keyword evidence="5" id="KW-0067">ATP-binding</keyword>
<dbReference type="Pfam" id="PF01171">
    <property type="entry name" value="ATP_bind_3"/>
    <property type="match status" value="1"/>
</dbReference>
<keyword evidence="1 7" id="KW-0963">Cytoplasm</keyword>
<protein>
    <recommendedName>
        <fullName evidence="7">tRNA(Ile)-lysidine synthase</fullName>
        <ecNumber evidence="7">6.3.4.19</ecNumber>
    </recommendedName>
    <alternativeName>
        <fullName evidence="7">tRNA(Ile)-2-lysyl-cytidine synthase</fullName>
    </alternativeName>
    <alternativeName>
        <fullName evidence="7">tRNA(Ile)-lysidine synthetase</fullName>
    </alternativeName>
</protein>
<evidence type="ECO:0000256" key="1">
    <source>
        <dbReference type="ARBA" id="ARBA00022490"/>
    </source>
</evidence>
<feature type="domain" description="tRNA(Ile)-lysidine/2-thiocytidine synthase N-terminal" evidence="8">
    <location>
        <begin position="28"/>
        <end position="212"/>
    </location>
</feature>
<dbReference type="Pfam" id="PF09179">
    <property type="entry name" value="TilS"/>
    <property type="match status" value="1"/>
</dbReference>